<reference evidence="2" key="1">
    <citation type="submission" date="2023-06" db="EMBL/GenBank/DDBJ databases">
        <title>Genome-scale phylogeny and comparative genomics of the fungal order Sordariales.</title>
        <authorList>
            <consortium name="Lawrence Berkeley National Laboratory"/>
            <person name="Hensen N."/>
            <person name="Bonometti L."/>
            <person name="Westerberg I."/>
            <person name="Brannstrom I.O."/>
            <person name="Guillou S."/>
            <person name="Cros-Aarteil S."/>
            <person name="Calhoun S."/>
            <person name="Haridas S."/>
            <person name="Kuo A."/>
            <person name="Mondo S."/>
            <person name="Pangilinan J."/>
            <person name="Riley R."/>
            <person name="Labutti K."/>
            <person name="Andreopoulos B."/>
            <person name="Lipzen A."/>
            <person name="Chen C."/>
            <person name="Yanf M."/>
            <person name="Daum C."/>
            <person name="Ng V."/>
            <person name="Clum A."/>
            <person name="Steindorff A."/>
            <person name="Ohm R."/>
            <person name="Martin F."/>
            <person name="Silar P."/>
            <person name="Natvig D."/>
            <person name="Lalanne C."/>
            <person name="Gautier V."/>
            <person name="Ament-Velasquez S.L."/>
            <person name="Kruys A."/>
            <person name="Hutchinson M.I."/>
            <person name="Powell A.J."/>
            <person name="Barry K."/>
            <person name="Miller A.N."/>
            <person name="Grigoriev I.V."/>
            <person name="Debuchy R."/>
            <person name="Gladieux P."/>
            <person name="Thoren M.H."/>
            <person name="Johannesson H."/>
        </authorList>
    </citation>
    <scope>NUCLEOTIDE SEQUENCE</scope>
    <source>
        <strain evidence="2">SMH2532-1</strain>
    </source>
</reference>
<dbReference type="InterPro" id="IPR045518">
    <property type="entry name" value="2EXR"/>
</dbReference>
<gene>
    <name evidence="2" type="ORF">B0T16DRAFT_452256</name>
</gene>
<comment type="caution">
    <text evidence="2">The sequence shown here is derived from an EMBL/GenBank/DDBJ whole genome shotgun (WGS) entry which is preliminary data.</text>
</comment>
<dbReference type="Pfam" id="PF20150">
    <property type="entry name" value="2EXR"/>
    <property type="match status" value="1"/>
</dbReference>
<feature type="domain" description="2EXR" evidence="1">
    <location>
        <begin position="5"/>
        <end position="111"/>
    </location>
</feature>
<accession>A0AA39YQA3</accession>
<dbReference type="AlphaFoldDB" id="A0AA39YQA3"/>
<name>A0AA39YQA3_9PEZI</name>
<evidence type="ECO:0000313" key="3">
    <source>
        <dbReference type="Proteomes" id="UP001174936"/>
    </source>
</evidence>
<dbReference type="Proteomes" id="UP001174936">
    <property type="component" value="Unassembled WGS sequence"/>
</dbReference>
<proteinExistence type="predicted"/>
<evidence type="ECO:0000259" key="1">
    <source>
        <dbReference type="Pfam" id="PF20150"/>
    </source>
</evidence>
<keyword evidence="3" id="KW-1185">Reference proteome</keyword>
<organism evidence="2 3">
    <name type="scientific">Cercophora newfieldiana</name>
    <dbReference type="NCBI Taxonomy" id="92897"/>
    <lineage>
        <taxon>Eukaryota</taxon>
        <taxon>Fungi</taxon>
        <taxon>Dikarya</taxon>
        <taxon>Ascomycota</taxon>
        <taxon>Pezizomycotina</taxon>
        <taxon>Sordariomycetes</taxon>
        <taxon>Sordariomycetidae</taxon>
        <taxon>Sordariales</taxon>
        <taxon>Lasiosphaeriaceae</taxon>
        <taxon>Cercophora</taxon>
    </lineage>
</organism>
<evidence type="ECO:0000313" key="2">
    <source>
        <dbReference type="EMBL" id="KAK0656718.1"/>
    </source>
</evidence>
<sequence length="250" mass="28593">MPAIPHLPDEIKEMIFEAAAEDPQTFHVGVTDIYKVVNNSKAGTFCFDSSHELNIFRYTKLSRSPLAGLNDACTWTRKIATRGRTPYYTRKRSSPSGGVFLGWINFDVDVLLVRFESVDYSQIDDGPNWYLMDCSWFANIAVDAAYLTNSFRSIRLEFLLPPFPNLKSFQVWAARNTSESKEWKTNPATLVVGEAPRSLDFFESNIELWAAAKFQIMRLVKRHAPDLTVDFHYVDIRSSRSLEGMEEKAE</sequence>
<dbReference type="EMBL" id="JAULSV010000001">
    <property type="protein sequence ID" value="KAK0656718.1"/>
    <property type="molecule type" value="Genomic_DNA"/>
</dbReference>
<protein>
    <recommendedName>
        <fullName evidence="1">2EXR domain-containing protein</fullName>
    </recommendedName>
</protein>